<reference evidence="3 4" key="1">
    <citation type="journal article" date="2011" name="Proc. Natl. Acad. Sci. U.S.A.">
        <title>Niche of harmful alga Aureococcus anophagefferens revealed through ecogenomics.</title>
        <authorList>
            <person name="Gobler C.J."/>
            <person name="Berry D.L."/>
            <person name="Dyhrman S.T."/>
            <person name="Wilhelm S.W."/>
            <person name="Salamov A."/>
            <person name="Lobanov A.V."/>
            <person name="Zhang Y."/>
            <person name="Collier J.L."/>
            <person name="Wurch L.L."/>
            <person name="Kustka A.B."/>
            <person name="Dill B.D."/>
            <person name="Shah M."/>
            <person name="VerBerkmoes N.C."/>
            <person name="Kuo A."/>
            <person name="Terry A."/>
            <person name="Pangilinan J."/>
            <person name="Lindquist E.A."/>
            <person name="Lucas S."/>
            <person name="Paulsen I.T."/>
            <person name="Hattenrath-Lehmann T.K."/>
            <person name="Talmage S.C."/>
            <person name="Walker E.A."/>
            <person name="Koch F."/>
            <person name="Burson A.M."/>
            <person name="Marcoval M.A."/>
            <person name="Tang Y.Z."/>
            <person name="Lecleir G.R."/>
            <person name="Coyne K.J."/>
            <person name="Berg G.M."/>
            <person name="Bertrand E.M."/>
            <person name="Saito M.A."/>
            <person name="Gladyshev V.N."/>
            <person name="Grigoriev I.V."/>
        </authorList>
    </citation>
    <scope>NUCLEOTIDE SEQUENCE [LARGE SCALE GENOMIC DNA]</scope>
    <source>
        <strain evidence="4">CCMP 1984</strain>
    </source>
</reference>
<dbReference type="AlphaFoldDB" id="F0YHE5"/>
<dbReference type="OrthoDB" id="39591at2759"/>
<evidence type="ECO:0000256" key="1">
    <source>
        <dbReference type="ARBA" id="ARBA00005724"/>
    </source>
</evidence>
<evidence type="ECO:0000259" key="2">
    <source>
        <dbReference type="Pfam" id="PF10363"/>
    </source>
</evidence>
<dbReference type="InterPro" id="IPR011989">
    <property type="entry name" value="ARM-like"/>
</dbReference>
<dbReference type="GO" id="GO:0009306">
    <property type="term" value="P:protein secretion"/>
    <property type="evidence" value="ECO:0007669"/>
    <property type="project" value="TreeGrafter"/>
</dbReference>
<dbReference type="SUPFAM" id="SSF48371">
    <property type="entry name" value="ARM repeat"/>
    <property type="match status" value="1"/>
</dbReference>
<dbReference type="InterPro" id="IPR016024">
    <property type="entry name" value="ARM-type_fold"/>
</dbReference>
<dbReference type="GeneID" id="20225783"/>
<comment type="similarity">
    <text evidence="1">Belongs to the Tango6 family.</text>
</comment>
<dbReference type="InParanoid" id="F0YHE5"/>
<dbReference type="EMBL" id="GL833141">
    <property type="protein sequence ID" value="EGB05432.1"/>
    <property type="molecule type" value="Genomic_DNA"/>
</dbReference>
<proteinExistence type="inferred from homology"/>
<dbReference type="Proteomes" id="UP000002729">
    <property type="component" value="Unassembled WGS sequence"/>
</dbReference>
<accession>F0YHE5</accession>
<dbReference type="PANTHER" id="PTHR20959">
    <property type="entry name" value="TRANSPORT AND GOLGI ORGANIZATION PROTEIN 6 FAMILY MEMBER"/>
    <property type="match status" value="1"/>
</dbReference>
<evidence type="ECO:0000313" key="4">
    <source>
        <dbReference type="Proteomes" id="UP000002729"/>
    </source>
</evidence>
<sequence length="888" mass="97169">MNVPRAQLAQSNGIQLRNAAKKVIDEVNNLRLWRGLETSEIDGTACWREIGRRWLPALLGVLDALRAARQTSPIGVDSHHPPPAPRDTLSLQELTAIYTALELVAMWGVAPLVVDGVRPIERTYSRAVQIPDAVRRWGLRNAVAARELWAMTCVLDRANVLQLISDILLEIISSGPLAPIASRFAVDALAACLSARELRNSNATSLYLDRIPLPWACAAIRELLGGYSEEAETVWMNYRHVSGDATFYARAVAPQLASLLIFNTRKNVVDFPELVAQSRVGLDALAQLHERGFSKIVVASLLGQFGGVTDETGVARGLCILRSLSRHALPGFGGKLSLDSKLLEYLICLVNFAQNSNRKVCAKDVALILRYVLQSSINPEALIFDAMTRPRTIRFESRLQGGIVAVESDEIQDIDVTILIEALDSPKLPSSLLALCLYKFLEWRRQRQASDLSRIRPTLKLAADLSTHLDTGTMFAPGADLIRTVGLLLSDAADRIHASSLNLKPNVNEEEDNCSLETVALSTLLSILESGVLERSIEHETALRALLPSLTLLSCPRYHDAEISKAAVQCRAIIFSRGCQVMHSQVKSDSASHASEAMLAEIALDISSPLPALRAFCVVRLGKLCKHYTLNRDRGHVQEMSSRLSKPIPWLKLADILLKALEDQESYVYLAAAHALAAVADTSPREVLPWFLQSFCSLSNDVIKTRLGETLMITIRRRGEAAPAYAQIVGESLCCGARHDQPVATRIANLSLLGELCGVVGINVHTFAIDLCNLVSSILVSTDVTSDVRRAASYLGYRAIAGCGQALIMNVPRDCASMCKRLRVHALNSADDVTRLHANNALLALDTLLSGLLDVKQNGSLERGELAPIYRDVWFHGGFPARGKFDVF</sequence>
<keyword evidence="4" id="KW-1185">Reference proteome</keyword>
<dbReference type="InterPro" id="IPR039600">
    <property type="entry name" value="TANGO6/Rtp1"/>
</dbReference>
<dbReference type="PANTHER" id="PTHR20959:SF1">
    <property type="entry name" value="TRANSPORT AND GOLGI ORGANIZATION PROTEIN 6 HOMOLOG"/>
    <property type="match status" value="1"/>
</dbReference>
<dbReference type="InterPro" id="IPR019451">
    <property type="entry name" value="Rtp1_C1"/>
</dbReference>
<dbReference type="KEGG" id="aaf:AURANDRAFT_66403"/>
<name>F0YHE5_AURAN</name>
<dbReference type="eggNOG" id="KOG4653">
    <property type="taxonomic scope" value="Eukaryota"/>
</dbReference>
<protein>
    <recommendedName>
        <fullName evidence="2">RNA polymerase II assembly factor Rtp1 C-terminal domain-containing protein</fullName>
    </recommendedName>
</protein>
<dbReference type="Gene3D" id="1.25.10.10">
    <property type="entry name" value="Leucine-rich Repeat Variant"/>
    <property type="match status" value="1"/>
</dbReference>
<dbReference type="RefSeq" id="XP_009039814.1">
    <property type="nucleotide sequence ID" value="XM_009041566.1"/>
</dbReference>
<organism evidence="4">
    <name type="scientific">Aureococcus anophagefferens</name>
    <name type="common">Harmful bloom alga</name>
    <dbReference type="NCBI Taxonomy" id="44056"/>
    <lineage>
        <taxon>Eukaryota</taxon>
        <taxon>Sar</taxon>
        <taxon>Stramenopiles</taxon>
        <taxon>Ochrophyta</taxon>
        <taxon>Pelagophyceae</taxon>
        <taxon>Pelagomonadales</taxon>
        <taxon>Pelagomonadaceae</taxon>
        <taxon>Aureococcus</taxon>
    </lineage>
</organism>
<dbReference type="Pfam" id="PF10363">
    <property type="entry name" value="RTP1_C1"/>
    <property type="match status" value="1"/>
</dbReference>
<gene>
    <name evidence="3" type="ORF">AURANDRAFT_66403</name>
</gene>
<feature type="domain" description="RNA polymerase II assembly factor Rtp1 C-terminal" evidence="2">
    <location>
        <begin position="601"/>
        <end position="721"/>
    </location>
</feature>
<evidence type="ECO:0000313" key="3">
    <source>
        <dbReference type="EMBL" id="EGB05432.1"/>
    </source>
</evidence>